<dbReference type="Proteomes" id="UP000319257">
    <property type="component" value="Unassembled WGS sequence"/>
</dbReference>
<dbReference type="InterPro" id="IPR011032">
    <property type="entry name" value="GroES-like_sf"/>
</dbReference>
<accession>A0A507BGW0</accession>
<evidence type="ECO:0000259" key="1">
    <source>
        <dbReference type="SMART" id="SM00829"/>
    </source>
</evidence>
<evidence type="ECO:0000313" key="3">
    <source>
        <dbReference type="Proteomes" id="UP000319257"/>
    </source>
</evidence>
<evidence type="ECO:0000313" key="2">
    <source>
        <dbReference type="EMBL" id="TPX16231.1"/>
    </source>
</evidence>
<dbReference type="Pfam" id="PF08240">
    <property type="entry name" value="ADH_N"/>
    <property type="match status" value="1"/>
</dbReference>
<dbReference type="CDD" id="cd08276">
    <property type="entry name" value="MDR7"/>
    <property type="match status" value="1"/>
</dbReference>
<dbReference type="GeneID" id="41979876"/>
<dbReference type="RefSeq" id="XP_030997942.1">
    <property type="nucleotide sequence ID" value="XM_031135269.1"/>
</dbReference>
<dbReference type="PANTHER" id="PTHR45033">
    <property type="match status" value="1"/>
</dbReference>
<dbReference type="InterPro" id="IPR013154">
    <property type="entry name" value="ADH-like_N"/>
</dbReference>
<protein>
    <recommendedName>
        <fullName evidence="1">Enoyl reductase (ER) domain-containing protein</fullName>
    </recommendedName>
</protein>
<dbReference type="InterPro" id="IPR052711">
    <property type="entry name" value="Zinc_ADH-like"/>
</dbReference>
<dbReference type="SMART" id="SM00829">
    <property type="entry name" value="PKS_ER"/>
    <property type="match status" value="1"/>
</dbReference>
<feature type="domain" description="Enoyl reductase (ER)" evidence="1">
    <location>
        <begin position="17"/>
        <end position="349"/>
    </location>
</feature>
<dbReference type="Gene3D" id="3.90.180.10">
    <property type="entry name" value="Medium-chain alcohol dehydrogenases, catalytic domain"/>
    <property type="match status" value="1"/>
</dbReference>
<dbReference type="AlphaFoldDB" id="A0A507BGW0"/>
<dbReference type="Gene3D" id="3.40.50.720">
    <property type="entry name" value="NAD(P)-binding Rossmann-like Domain"/>
    <property type="match status" value="1"/>
</dbReference>
<comment type="caution">
    <text evidence="2">The sequence shown here is derived from an EMBL/GenBank/DDBJ whole genome shotgun (WGS) entry which is preliminary data.</text>
</comment>
<reference evidence="2 3" key="1">
    <citation type="submission" date="2019-06" db="EMBL/GenBank/DDBJ databases">
        <title>Draft genome sequence of the filamentous fungus Phialemoniopsis curvata isolated from diesel fuel.</title>
        <authorList>
            <person name="Varaljay V.A."/>
            <person name="Lyon W.J."/>
            <person name="Crouch A.L."/>
            <person name="Drake C.E."/>
            <person name="Hollomon J.M."/>
            <person name="Nadeau L.J."/>
            <person name="Nunn H.S."/>
            <person name="Stevenson B.S."/>
            <person name="Bojanowski C.L."/>
            <person name="Crookes-Goodson W.J."/>
        </authorList>
    </citation>
    <scope>NUCLEOTIDE SEQUENCE [LARGE SCALE GENOMIC DNA]</scope>
    <source>
        <strain evidence="2 3">D216</strain>
    </source>
</reference>
<sequence>MSSQTQTVLRFTSPRTGVECLEARAEPVPEPGRHEVLVKVRSVGLNYRDVAIATDTYLFPVRENVCPACDMAGEVAALGEGADDGAFRVGDRVTAIVNPTLLYGFLTDPLSPTWGGPVDGMLREYVVVPAIALIKLPDSKHSLAEWASIVTTASTVWNAFYGHKALKPGETVLVLGTGGVSLTALVLAKAAGCTTIVTSSSDDKLARARRDYGADHTVNYATQADWSAEVLRLTGGRGADHVVENGGTGTIAQSLAAVAYGGVVSVIGFLSRPGPGEPLPDVTMAALGKGCVVRGVLAGSKEQFEHAVRFVASRSLPVPLDRTFGFGRDEVVEALRYIQAGKHMGKVVINFP</sequence>
<dbReference type="SUPFAM" id="SSF51735">
    <property type="entry name" value="NAD(P)-binding Rossmann-fold domains"/>
    <property type="match status" value="1"/>
</dbReference>
<keyword evidence="3" id="KW-1185">Reference proteome</keyword>
<dbReference type="InterPro" id="IPR013149">
    <property type="entry name" value="ADH-like_C"/>
</dbReference>
<dbReference type="InterPro" id="IPR020843">
    <property type="entry name" value="ER"/>
</dbReference>
<dbReference type="EMBL" id="SKBQ01000191">
    <property type="protein sequence ID" value="TPX16231.1"/>
    <property type="molecule type" value="Genomic_DNA"/>
</dbReference>
<dbReference type="STRING" id="1093900.A0A507BGW0"/>
<dbReference type="SUPFAM" id="SSF50129">
    <property type="entry name" value="GroES-like"/>
    <property type="match status" value="1"/>
</dbReference>
<gene>
    <name evidence="2" type="ORF">E0L32_012429</name>
</gene>
<organism evidence="2 3">
    <name type="scientific">Thyridium curvatum</name>
    <dbReference type="NCBI Taxonomy" id="1093900"/>
    <lineage>
        <taxon>Eukaryota</taxon>
        <taxon>Fungi</taxon>
        <taxon>Dikarya</taxon>
        <taxon>Ascomycota</taxon>
        <taxon>Pezizomycotina</taxon>
        <taxon>Sordariomycetes</taxon>
        <taxon>Sordariomycetidae</taxon>
        <taxon>Thyridiales</taxon>
        <taxon>Thyridiaceae</taxon>
        <taxon>Thyridium</taxon>
    </lineage>
</organism>
<proteinExistence type="predicted"/>
<name>A0A507BGW0_9PEZI</name>
<dbReference type="OrthoDB" id="3509362at2759"/>
<dbReference type="InterPro" id="IPR036291">
    <property type="entry name" value="NAD(P)-bd_dom_sf"/>
</dbReference>
<dbReference type="InParanoid" id="A0A507BGW0"/>
<dbReference type="Pfam" id="PF00107">
    <property type="entry name" value="ADH_zinc_N"/>
    <property type="match status" value="1"/>
</dbReference>
<dbReference type="GO" id="GO:0016491">
    <property type="term" value="F:oxidoreductase activity"/>
    <property type="evidence" value="ECO:0007669"/>
    <property type="project" value="InterPro"/>
</dbReference>
<dbReference type="PANTHER" id="PTHR45033:SF2">
    <property type="entry name" value="ZINC-TYPE ALCOHOL DEHYDROGENASE-LIKE PROTEIN C1773.06C"/>
    <property type="match status" value="1"/>
</dbReference>